<proteinExistence type="predicted"/>
<dbReference type="RefSeq" id="WP_200339716.1">
    <property type="nucleotide sequence ID" value="NZ_NRRL01000008.1"/>
</dbReference>
<evidence type="ECO:0000313" key="1">
    <source>
        <dbReference type="EMBL" id="MBK1667562.1"/>
    </source>
</evidence>
<gene>
    <name evidence="1" type="ORF">CKO28_05890</name>
</gene>
<sequence length="77" mass="9017">MLTEGQRFALLDRDGRRVEDWEVAAIHRARGVRTRATLVDPRDRFRELDLTADDLRDRRRFRPVPAISRHRSPAGPV</sequence>
<evidence type="ECO:0000313" key="2">
    <source>
        <dbReference type="Proteomes" id="UP001296873"/>
    </source>
</evidence>
<accession>A0ABS1DBP9</accession>
<organism evidence="1 2">
    <name type="scientific">Rhodovibrio sodomensis</name>
    <dbReference type="NCBI Taxonomy" id="1088"/>
    <lineage>
        <taxon>Bacteria</taxon>
        <taxon>Pseudomonadati</taxon>
        <taxon>Pseudomonadota</taxon>
        <taxon>Alphaproteobacteria</taxon>
        <taxon>Rhodospirillales</taxon>
        <taxon>Rhodovibrionaceae</taxon>
        <taxon>Rhodovibrio</taxon>
    </lineage>
</organism>
<reference evidence="1 2" key="1">
    <citation type="journal article" date="2020" name="Microorganisms">
        <title>Osmotic Adaptation and Compatible Solute Biosynthesis of Phototrophic Bacteria as Revealed from Genome Analyses.</title>
        <authorList>
            <person name="Imhoff J.F."/>
            <person name="Rahn T."/>
            <person name="Kunzel S."/>
            <person name="Keller A."/>
            <person name="Neulinger S.C."/>
        </authorList>
    </citation>
    <scope>NUCLEOTIDE SEQUENCE [LARGE SCALE GENOMIC DNA]</scope>
    <source>
        <strain evidence="1 2">DSM 9895</strain>
    </source>
</reference>
<comment type="caution">
    <text evidence="1">The sequence shown here is derived from an EMBL/GenBank/DDBJ whole genome shotgun (WGS) entry which is preliminary data.</text>
</comment>
<protein>
    <submittedName>
        <fullName evidence="1">Uncharacterized protein</fullName>
    </submittedName>
</protein>
<dbReference type="Proteomes" id="UP001296873">
    <property type="component" value="Unassembled WGS sequence"/>
</dbReference>
<name>A0ABS1DBP9_9PROT</name>
<keyword evidence="2" id="KW-1185">Reference proteome</keyword>
<dbReference type="EMBL" id="NRRL01000008">
    <property type="protein sequence ID" value="MBK1667562.1"/>
    <property type="molecule type" value="Genomic_DNA"/>
</dbReference>